<evidence type="ECO:0000256" key="3">
    <source>
        <dbReference type="ARBA" id="ARBA00022605"/>
    </source>
</evidence>
<comment type="subcellular location">
    <subcellularLocation>
        <location evidence="9">Cytoplasm</location>
    </subcellularLocation>
</comment>
<dbReference type="Pfam" id="PF00696">
    <property type="entry name" value="AA_kinase"/>
    <property type="match status" value="1"/>
</dbReference>
<keyword evidence="7 9" id="KW-0067">ATP-binding</keyword>
<dbReference type="PIRSF" id="PIRSF000728">
    <property type="entry name" value="NAGK"/>
    <property type="match status" value="1"/>
</dbReference>
<dbReference type="HAMAP" id="MF_00082">
    <property type="entry name" value="ArgB"/>
    <property type="match status" value="1"/>
</dbReference>
<keyword evidence="2 9" id="KW-0055">Arginine biosynthesis</keyword>
<comment type="caution">
    <text evidence="11">The sequence shown here is derived from an EMBL/GenBank/DDBJ whole genome shotgun (WGS) entry which is preliminary data.</text>
</comment>
<organism evidence="11 12">
    <name type="scientific">Haloactinomyces albus</name>
    <dbReference type="NCBI Taxonomy" id="1352928"/>
    <lineage>
        <taxon>Bacteria</taxon>
        <taxon>Bacillati</taxon>
        <taxon>Actinomycetota</taxon>
        <taxon>Actinomycetes</taxon>
        <taxon>Actinopolysporales</taxon>
        <taxon>Actinopolysporaceae</taxon>
        <taxon>Haloactinomyces</taxon>
    </lineage>
</organism>
<accession>A0AAE3ZAU3</accession>
<dbReference type="InterPro" id="IPR001057">
    <property type="entry name" value="Glu/AcGlu_kinase"/>
</dbReference>
<evidence type="ECO:0000313" key="12">
    <source>
        <dbReference type="Proteomes" id="UP001180845"/>
    </source>
</evidence>
<feature type="binding site" evidence="9">
    <location>
        <position position="203"/>
    </location>
    <ligand>
        <name>substrate</name>
    </ligand>
</feature>
<evidence type="ECO:0000256" key="2">
    <source>
        <dbReference type="ARBA" id="ARBA00022571"/>
    </source>
</evidence>
<dbReference type="AlphaFoldDB" id="A0AAE3ZAU3"/>
<feature type="domain" description="Aspartate/glutamate/uridylate kinase" evidence="10">
    <location>
        <begin position="43"/>
        <end position="283"/>
    </location>
</feature>
<feature type="site" description="Transition state stabilizer" evidence="9">
    <location>
        <position position="264"/>
    </location>
</feature>
<comment type="pathway">
    <text evidence="1 9">Amino-acid biosynthesis; L-arginine biosynthesis; N(2)-acetyl-L-ornithine from L-glutamate: step 2/4.</text>
</comment>
<evidence type="ECO:0000256" key="1">
    <source>
        <dbReference type="ARBA" id="ARBA00004828"/>
    </source>
</evidence>
<dbReference type="GO" id="GO:0005737">
    <property type="term" value="C:cytoplasm"/>
    <property type="evidence" value="ECO:0007669"/>
    <property type="project" value="UniProtKB-SubCell"/>
</dbReference>
<dbReference type="Gene3D" id="3.40.1160.10">
    <property type="entry name" value="Acetylglutamate kinase-like"/>
    <property type="match status" value="1"/>
</dbReference>
<keyword evidence="9" id="KW-0963">Cytoplasm</keyword>
<sequence length="321" mass="33860">MTSRTANSDDRVGRADDRLATAGAKAGVLTEALPWLERFHGATVVIKYGGNAMTDDGLKRAFAEDMVFLRLAGLHPVIVHGGGPQITTMLDRLGMEGEFRGGLRVTTPETMDVVRMVLVGQVGRELVGLINQHGPHAVGMSGEDAHLFTARRRSALVDGEPVDVGLVGDVVSVNPEAVWDLIHAGRIPVVSTVAPDADGVVHNVNADTAAGALAVALGAEKLVVLTDVEGLYTDWPDRSSLVSRLDADRLERMLPDLASGMVPKMEACLRAVRGGVPRAHVIDGRLAHSVLLEVFTSQGVGTMVVPPDEQAGLRAAEGEDG</sequence>
<comment type="similarity">
    <text evidence="9">Belongs to the acetylglutamate kinase family. ArgB subfamily.</text>
</comment>
<dbReference type="PRINTS" id="PR00474">
    <property type="entry name" value="GLU5KINASE"/>
</dbReference>
<evidence type="ECO:0000259" key="10">
    <source>
        <dbReference type="Pfam" id="PF00696"/>
    </source>
</evidence>
<dbReference type="GO" id="GO:0005524">
    <property type="term" value="F:ATP binding"/>
    <property type="evidence" value="ECO:0007669"/>
    <property type="project" value="UniProtKB-UniRule"/>
</dbReference>
<keyword evidence="12" id="KW-1185">Reference proteome</keyword>
<dbReference type="InterPro" id="IPR004662">
    <property type="entry name" value="AcgluKinase_fam"/>
</dbReference>
<dbReference type="InterPro" id="IPR037528">
    <property type="entry name" value="ArgB"/>
</dbReference>
<evidence type="ECO:0000256" key="7">
    <source>
        <dbReference type="ARBA" id="ARBA00022840"/>
    </source>
</evidence>
<comment type="catalytic activity">
    <reaction evidence="8 9">
        <text>N-acetyl-L-glutamate + ATP = N-acetyl-L-glutamyl 5-phosphate + ADP</text>
        <dbReference type="Rhea" id="RHEA:14629"/>
        <dbReference type="ChEBI" id="CHEBI:30616"/>
        <dbReference type="ChEBI" id="CHEBI:44337"/>
        <dbReference type="ChEBI" id="CHEBI:57936"/>
        <dbReference type="ChEBI" id="CHEBI:456216"/>
        <dbReference type="EC" id="2.7.2.8"/>
    </reaction>
</comment>
<dbReference type="Proteomes" id="UP001180845">
    <property type="component" value="Unassembled WGS sequence"/>
</dbReference>
<evidence type="ECO:0000256" key="4">
    <source>
        <dbReference type="ARBA" id="ARBA00022679"/>
    </source>
</evidence>
<dbReference type="SUPFAM" id="SSF53633">
    <property type="entry name" value="Carbamate kinase-like"/>
    <property type="match status" value="1"/>
</dbReference>
<evidence type="ECO:0000256" key="6">
    <source>
        <dbReference type="ARBA" id="ARBA00022777"/>
    </source>
</evidence>
<gene>
    <name evidence="9" type="primary">argB</name>
    <name evidence="11" type="ORF">JOF55_000504</name>
</gene>
<name>A0AAE3ZAU3_9ACTN</name>
<feature type="binding site" evidence="9">
    <location>
        <begin position="82"/>
        <end position="83"/>
    </location>
    <ligand>
        <name>substrate</name>
    </ligand>
</feature>
<evidence type="ECO:0000313" key="11">
    <source>
        <dbReference type="EMBL" id="MDR7300323.1"/>
    </source>
</evidence>
<dbReference type="InterPro" id="IPR001048">
    <property type="entry name" value="Asp/Glu/Uridylate_kinase"/>
</dbReference>
<evidence type="ECO:0000256" key="5">
    <source>
        <dbReference type="ARBA" id="ARBA00022741"/>
    </source>
</evidence>
<reference evidence="11" key="1">
    <citation type="submission" date="2023-07" db="EMBL/GenBank/DDBJ databases">
        <title>Sequencing the genomes of 1000 actinobacteria strains.</title>
        <authorList>
            <person name="Klenk H.-P."/>
        </authorList>
    </citation>
    <scope>NUCLEOTIDE SEQUENCE</scope>
    <source>
        <strain evidence="11">DSM 45977</strain>
    </source>
</reference>
<dbReference type="GO" id="GO:0042450">
    <property type="term" value="P:L-arginine biosynthetic process via ornithine"/>
    <property type="evidence" value="ECO:0007669"/>
    <property type="project" value="UniProtKB-UniRule"/>
</dbReference>
<dbReference type="InterPro" id="IPR036393">
    <property type="entry name" value="AceGlu_kinase-like_sf"/>
</dbReference>
<evidence type="ECO:0000256" key="8">
    <source>
        <dbReference type="ARBA" id="ARBA00048141"/>
    </source>
</evidence>
<dbReference type="CDD" id="cd04250">
    <property type="entry name" value="AAK_NAGK-C"/>
    <property type="match status" value="1"/>
</dbReference>
<dbReference type="GO" id="GO:0003991">
    <property type="term" value="F:acetylglutamate kinase activity"/>
    <property type="evidence" value="ECO:0007669"/>
    <property type="project" value="UniProtKB-UniRule"/>
</dbReference>
<dbReference type="FunFam" id="3.40.1160.10:FF:000004">
    <property type="entry name" value="Acetylglutamate kinase"/>
    <property type="match status" value="1"/>
</dbReference>
<dbReference type="NCBIfam" id="TIGR00761">
    <property type="entry name" value="argB"/>
    <property type="match status" value="1"/>
</dbReference>
<keyword evidence="3 9" id="KW-0028">Amino-acid biosynthesis</keyword>
<dbReference type="PANTHER" id="PTHR23342:SF0">
    <property type="entry name" value="N-ACETYLGLUTAMATE SYNTHASE, MITOCHONDRIAL"/>
    <property type="match status" value="1"/>
</dbReference>
<feature type="binding site" evidence="9">
    <location>
        <position position="104"/>
    </location>
    <ligand>
        <name>substrate</name>
    </ligand>
</feature>
<keyword evidence="4 9" id="KW-0808">Transferase</keyword>
<dbReference type="InterPro" id="IPR041727">
    <property type="entry name" value="NAGK-C"/>
</dbReference>
<feature type="site" description="Transition state stabilizer" evidence="9">
    <location>
        <position position="47"/>
    </location>
</feature>
<evidence type="ECO:0000256" key="9">
    <source>
        <dbReference type="HAMAP-Rule" id="MF_00082"/>
    </source>
</evidence>
<dbReference type="EC" id="2.7.2.8" evidence="9"/>
<protein>
    <recommendedName>
        <fullName evidence="9">Acetylglutamate kinase</fullName>
        <ecNumber evidence="9">2.7.2.8</ecNumber>
    </recommendedName>
    <alternativeName>
        <fullName evidence="9">N-acetyl-L-glutamate 5-phosphotransferase</fullName>
    </alternativeName>
    <alternativeName>
        <fullName evidence="9">NAG kinase</fullName>
        <shortName evidence="9">NAGK</shortName>
    </alternativeName>
</protein>
<dbReference type="EMBL" id="JAVDXW010000001">
    <property type="protein sequence ID" value="MDR7300323.1"/>
    <property type="molecule type" value="Genomic_DNA"/>
</dbReference>
<keyword evidence="5 9" id="KW-0547">Nucleotide-binding</keyword>
<proteinExistence type="inferred from homology"/>
<keyword evidence="6 9" id="KW-0418">Kinase</keyword>
<dbReference type="RefSeq" id="WP_310268905.1">
    <property type="nucleotide sequence ID" value="NZ_JAVDXW010000001.1"/>
</dbReference>
<comment type="function">
    <text evidence="9">Catalyzes the ATP-dependent phosphorylation of N-acetyl-L-glutamate.</text>
</comment>
<dbReference type="PANTHER" id="PTHR23342">
    <property type="entry name" value="N-ACETYLGLUTAMATE SYNTHASE"/>
    <property type="match status" value="1"/>
</dbReference>